<gene>
    <name evidence="1" type="ORF">BpHYR1_054572</name>
</gene>
<sequence length="68" mass="7545">MCLFRQNYCVCVRVQILIPAELAAEGAAPAPLAPTGELELLDKFSLNCSSRYLLRSFSICSMEFNLSE</sequence>
<comment type="caution">
    <text evidence="1">The sequence shown here is derived from an EMBL/GenBank/DDBJ whole genome shotgun (WGS) entry which is preliminary data.</text>
</comment>
<reference evidence="1 2" key="1">
    <citation type="journal article" date="2018" name="Sci. Rep.">
        <title>Genomic signatures of local adaptation to the degree of environmental predictability in rotifers.</title>
        <authorList>
            <person name="Franch-Gras L."/>
            <person name="Hahn C."/>
            <person name="Garcia-Roger E.M."/>
            <person name="Carmona M.J."/>
            <person name="Serra M."/>
            <person name="Gomez A."/>
        </authorList>
    </citation>
    <scope>NUCLEOTIDE SEQUENCE [LARGE SCALE GENOMIC DNA]</scope>
    <source>
        <strain evidence="1">HYR1</strain>
    </source>
</reference>
<accession>A0A3M7R724</accession>
<name>A0A3M7R724_BRAPC</name>
<evidence type="ECO:0000313" key="1">
    <source>
        <dbReference type="EMBL" id="RNA19340.1"/>
    </source>
</evidence>
<dbReference type="EMBL" id="REGN01004068">
    <property type="protein sequence ID" value="RNA19340.1"/>
    <property type="molecule type" value="Genomic_DNA"/>
</dbReference>
<evidence type="ECO:0000313" key="2">
    <source>
        <dbReference type="Proteomes" id="UP000276133"/>
    </source>
</evidence>
<keyword evidence="2" id="KW-1185">Reference proteome</keyword>
<dbReference type="Proteomes" id="UP000276133">
    <property type="component" value="Unassembled WGS sequence"/>
</dbReference>
<dbReference type="AlphaFoldDB" id="A0A3M7R724"/>
<proteinExistence type="predicted"/>
<protein>
    <submittedName>
        <fullName evidence="1">Uncharacterized protein</fullName>
    </submittedName>
</protein>
<organism evidence="1 2">
    <name type="scientific">Brachionus plicatilis</name>
    <name type="common">Marine rotifer</name>
    <name type="synonym">Brachionus muelleri</name>
    <dbReference type="NCBI Taxonomy" id="10195"/>
    <lineage>
        <taxon>Eukaryota</taxon>
        <taxon>Metazoa</taxon>
        <taxon>Spiralia</taxon>
        <taxon>Gnathifera</taxon>
        <taxon>Rotifera</taxon>
        <taxon>Eurotatoria</taxon>
        <taxon>Monogononta</taxon>
        <taxon>Pseudotrocha</taxon>
        <taxon>Ploima</taxon>
        <taxon>Brachionidae</taxon>
        <taxon>Brachionus</taxon>
    </lineage>
</organism>